<sequence length="205" mass="23199">MENFVLDMFNQYGYVALFFLLALGIIGLPVPDEFLLTFSGYVVYTGEISFTLTFCTAFLGTATGSTINYWLGRRYGLPLLLKFGPKIHISAKKIELTQRYFQRFGKPLIAFGYFIPGVRHLTAYFAGMSGISYRTFAMYAYGGAVFWAMLFISLGRMVGANWYLVTSIVHKVSLWAIPVLVVIAIGVIIYYIKVKNKKSYNMIKN</sequence>
<dbReference type="PATRIC" id="fig|1196324.3.peg.540"/>
<dbReference type="STRING" id="1196324.A374_02674"/>
<keyword evidence="5" id="KW-1185">Reference proteome</keyword>
<dbReference type="EMBL" id="AKKV01000019">
    <property type="protein sequence ID" value="EIT87122.1"/>
    <property type="molecule type" value="Genomic_DNA"/>
</dbReference>
<feature type="transmembrane region" description="Helical" evidence="2">
    <location>
        <begin position="12"/>
        <end position="30"/>
    </location>
</feature>
<gene>
    <name evidence="4" type="ORF">A374_02674</name>
</gene>
<evidence type="ECO:0000259" key="3">
    <source>
        <dbReference type="Pfam" id="PF09335"/>
    </source>
</evidence>
<dbReference type="PANTHER" id="PTHR42709">
    <property type="entry name" value="ALKALINE PHOSPHATASE LIKE PROTEIN"/>
    <property type="match status" value="1"/>
</dbReference>
<dbReference type="AlphaFoldDB" id="I8AMC9"/>
<protein>
    <submittedName>
        <fullName evidence="4">Alkaline phosphatase</fullName>
    </submittedName>
</protein>
<dbReference type="Proteomes" id="UP000004080">
    <property type="component" value="Unassembled WGS sequence"/>
</dbReference>
<comment type="caution">
    <text evidence="4">The sequence shown here is derived from an EMBL/GenBank/DDBJ whole genome shotgun (WGS) entry which is preliminary data.</text>
</comment>
<dbReference type="PANTHER" id="PTHR42709:SF9">
    <property type="entry name" value="ALKALINE PHOSPHATASE LIKE PROTEIN"/>
    <property type="match status" value="1"/>
</dbReference>
<keyword evidence="2" id="KW-1133">Transmembrane helix</keyword>
<dbReference type="Pfam" id="PF09335">
    <property type="entry name" value="VTT_dom"/>
    <property type="match status" value="1"/>
</dbReference>
<feature type="domain" description="VTT" evidence="3">
    <location>
        <begin position="30"/>
        <end position="156"/>
    </location>
</feature>
<accession>I8AMC9</accession>
<reference evidence="4 5" key="1">
    <citation type="journal article" date="2012" name="J. Bacteriol.">
        <title>Genome of Bacillus macauensis ZFHKF-1, a Long-Chain-Forming Bacterium.</title>
        <authorList>
            <person name="Cai L."/>
            <person name="Zhang T."/>
        </authorList>
    </citation>
    <scope>NUCLEOTIDE SEQUENCE [LARGE SCALE GENOMIC DNA]</scope>
    <source>
        <strain evidence="4 5">ZFHKF-1</strain>
    </source>
</reference>
<dbReference type="InterPro" id="IPR032816">
    <property type="entry name" value="VTT_dom"/>
</dbReference>
<feature type="transmembrane region" description="Helical" evidence="2">
    <location>
        <begin position="174"/>
        <end position="192"/>
    </location>
</feature>
<evidence type="ECO:0000256" key="2">
    <source>
        <dbReference type="SAM" id="Phobius"/>
    </source>
</evidence>
<keyword evidence="2" id="KW-0472">Membrane</keyword>
<dbReference type="RefSeq" id="WP_007200634.1">
    <property type="nucleotide sequence ID" value="NZ_AKKV01000019.1"/>
</dbReference>
<feature type="transmembrane region" description="Helical" evidence="2">
    <location>
        <begin position="136"/>
        <end position="154"/>
    </location>
</feature>
<dbReference type="OrthoDB" id="9782291at2"/>
<evidence type="ECO:0000313" key="5">
    <source>
        <dbReference type="Proteomes" id="UP000004080"/>
    </source>
</evidence>
<dbReference type="InterPro" id="IPR051311">
    <property type="entry name" value="DedA_domain"/>
</dbReference>
<proteinExistence type="inferred from homology"/>
<feature type="transmembrane region" description="Helical" evidence="2">
    <location>
        <begin position="50"/>
        <end position="71"/>
    </location>
</feature>
<evidence type="ECO:0000313" key="4">
    <source>
        <dbReference type="EMBL" id="EIT87122.1"/>
    </source>
</evidence>
<dbReference type="GO" id="GO:0005886">
    <property type="term" value="C:plasma membrane"/>
    <property type="evidence" value="ECO:0007669"/>
    <property type="project" value="TreeGrafter"/>
</dbReference>
<organism evidence="4 5">
    <name type="scientific">Fictibacillus macauensis ZFHKF-1</name>
    <dbReference type="NCBI Taxonomy" id="1196324"/>
    <lineage>
        <taxon>Bacteria</taxon>
        <taxon>Bacillati</taxon>
        <taxon>Bacillota</taxon>
        <taxon>Bacilli</taxon>
        <taxon>Bacillales</taxon>
        <taxon>Fictibacillaceae</taxon>
        <taxon>Fictibacillus</taxon>
    </lineage>
</organism>
<dbReference type="eggNOG" id="COG0586">
    <property type="taxonomic scope" value="Bacteria"/>
</dbReference>
<name>I8AMC9_9BACL</name>
<keyword evidence="2" id="KW-0812">Transmembrane</keyword>
<evidence type="ECO:0000256" key="1">
    <source>
        <dbReference type="ARBA" id="ARBA00010792"/>
    </source>
</evidence>
<comment type="similarity">
    <text evidence="1">Belongs to the DedA family.</text>
</comment>